<organism evidence="2">
    <name type="scientific">Salmonella enterica subsp. enterica serovar Poona</name>
    <dbReference type="NCBI Taxonomy" id="436295"/>
    <lineage>
        <taxon>Bacteria</taxon>
        <taxon>Pseudomonadati</taxon>
        <taxon>Pseudomonadota</taxon>
        <taxon>Gammaproteobacteria</taxon>
        <taxon>Enterobacterales</taxon>
        <taxon>Enterobacteriaceae</taxon>
        <taxon>Salmonella</taxon>
    </lineage>
</organism>
<keyword evidence="1" id="KW-1133">Transmembrane helix</keyword>
<dbReference type="Proteomes" id="UP000839895">
    <property type="component" value="Unassembled WGS sequence"/>
</dbReference>
<reference evidence="2" key="1">
    <citation type="submission" date="2018-05" db="EMBL/GenBank/DDBJ databases">
        <authorList>
            <person name="Ashton P.M."/>
            <person name="Dallman T."/>
            <person name="Nair S."/>
            <person name="De Pinna E."/>
            <person name="Peters T."/>
            <person name="Grant K."/>
        </authorList>
    </citation>
    <scope>NUCLEOTIDE SEQUENCE [LARGE SCALE GENOMIC DNA]</scope>
    <source>
        <strain evidence="2">127535</strain>
    </source>
</reference>
<dbReference type="AlphaFoldDB" id="A0A5V6NJL3"/>
<protein>
    <recommendedName>
        <fullName evidence="3">Type 4b pilus protein PilO2</fullName>
    </recommendedName>
</protein>
<sequence length="430" mass="49172">MAGAIRTCKIRGITFISGLIWESPVDSVLFRENRNNARKANAYYVTRKLGKQLTQLGLVSTEEKNSASVGMCSLAGTLCNIVNVPTWLGAFVVNHQEMGLVVVRNGEILAGMDCISSQEVIYDKFMHMINMFQDAGDDFDKIYCPAAWDIPDSEELSLVSVISDKTFKKNKALLRSFSGFNLFKKSKKNILKSIFLFGSIIAGGIGYYSYIAYQQAQEEQRIVRTKYIQPPHEWESEAFVSEQLNKWNFYLESYPMVFDGWDLKAVSFSRRQTKLTYMRNEMLTASSFGKKAFAYFNVHPVFDKSGNKATLSILLPADENIDNKEILLPEQDAEITFYSYFQRIGVNHIELKKVDVKLPREPASNNSDVIYKWGKVTWKKYMWTLTVDVPPSVMLYGLRQLPGLRISKISTKDIERSTWKLEGEFYANEK</sequence>
<proteinExistence type="predicted"/>
<feature type="transmembrane region" description="Helical" evidence="1">
    <location>
        <begin position="194"/>
        <end position="213"/>
    </location>
</feature>
<keyword evidence="1" id="KW-0472">Membrane</keyword>
<accession>A0A5V6NJL3</accession>
<dbReference type="EMBL" id="AAHDIV010000049">
    <property type="protein sequence ID" value="EBU8136841.1"/>
    <property type="molecule type" value="Genomic_DNA"/>
</dbReference>
<dbReference type="Pfam" id="PF06864">
    <property type="entry name" value="PAP_PilO"/>
    <property type="match status" value="1"/>
</dbReference>
<dbReference type="InterPro" id="IPR009663">
    <property type="entry name" value="PAP_PilO"/>
</dbReference>
<gene>
    <name evidence="2" type="ORF">DLM27_24820</name>
</gene>
<evidence type="ECO:0000256" key="1">
    <source>
        <dbReference type="SAM" id="Phobius"/>
    </source>
</evidence>
<evidence type="ECO:0008006" key="3">
    <source>
        <dbReference type="Google" id="ProtNLM"/>
    </source>
</evidence>
<evidence type="ECO:0000313" key="2">
    <source>
        <dbReference type="EMBL" id="EBU8136841.1"/>
    </source>
</evidence>
<keyword evidence="1" id="KW-0812">Transmembrane</keyword>
<comment type="caution">
    <text evidence="2">The sequence shown here is derived from an EMBL/GenBank/DDBJ whole genome shotgun (WGS) entry which is preliminary data.</text>
</comment>
<name>A0A5V6NJL3_SALET</name>